<dbReference type="CDD" id="cd00090">
    <property type="entry name" value="HTH_ARSR"/>
    <property type="match status" value="1"/>
</dbReference>
<evidence type="ECO:0000256" key="2">
    <source>
        <dbReference type="ARBA" id="ARBA00023125"/>
    </source>
</evidence>
<keyword evidence="1" id="KW-0805">Transcription regulation</keyword>
<organism evidence="5 6">
    <name type="scientific">Cohnella herbarum</name>
    <dbReference type="NCBI Taxonomy" id="2728023"/>
    <lineage>
        <taxon>Bacteria</taxon>
        <taxon>Bacillati</taxon>
        <taxon>Bacillota</taxon>
        <taxon>Bacilli</taxon>
        <taxon>Bacillales</taxon>
        <taxon>Paenibacillaceae</taxon>
        <taxon>Cohnella</taxon>
    </lineage>
</organism>
<dbReference type="GO" id="GO:0003677">
    <property type="term" value="F:DNA binding"/>
    <property type="evidence" value="ECO:0007669"/>
    <property type="project" value="UniProtKB-KW"/>
</dbReference>
<dbReference type="Gene3D" id="1.10.10.10">
    <property type="entry name" value="Winged helix-like DNA-binding domain superfamily/Winged helix DNA-binding domain"/>
    <property type="match status" value="1"/>
</dbReference>
<evidence type="ECO:0000313" key="6">
    <source>
        <dbReference type="Proteomes" id="UP000502248"/>
    </source>
</evidence>
<dbReference type="SUPFAM" id="SSF46785">
    <property type="entry name" value="Winged helix' DNA-binding domain"/>
    <property type="match status" value="1"/>
</dbReference>
<dbReference type="PROSITE" id="PS50987">
    <property type="entry name" value="HTH_ARSR_2"/>
    <property type="match status" value="1"/>
</dbReference>
<dbReference type="Proteomes" id="UP000502248">
    <property type="component" value="Chromosome"/>
</dbReference>
<dbReference type="PANTHER" id="PTHR33154:SF33">
    <property type="entry name" value="TRANSCRIPTIONAL REPRESSOR SDPR"/>
    <property type="match status" value="1"/>
</dbReference>
<evidence type="ECO:0000259" key="4">
    <source>
        <dbReference type="PROSITE" id="PS50987"/>
    </source>
</evidence>
<dbReference type="InterPro" id="IPR051081">
    <property type="entry name" value="HTH_MetalResp_TranReg"/>
</dbReference>
<reference evidence="5 6" key="1">
    <citation type="submission" date="2020-04" db="EMBL/GenBank/DDBJ databases">
        <title>Genome sequencing of novel species.</title>
        <authorList>
            <person name="Heo J."/>
            <person name="Kim S.-J."/>
            <person name="Kim J.-S."/>
            <person name="Hong S.-B."/>
            <person name="Kwon S.-W."/>
        </authorList>
    </citation>
    <scope>NUCLEOTIDE SEQUENCE [LARGE SCALE GENOMIC DNA]</scope>
    <source>
        <strain evidence="5 6">MFER-1</strain>
    </source>
</reference>
<keyword evidence="2" id="KW-0238">DNA-binding</keyword>
<protein>
    <submittedName>
        <fullName evidence="5">Winged helix-turn-helix transcriptional regulator</fullName>
    </submittedName>
</protein>
<gene>
    <name evidence="5" type="ORF">HH215_21220</name>
</gene>
<dbReference type="PANTHER" id="PTHR33154">
    <property type="entry name" value="TRANSCRIPTIONAL REGULATOR, ARSR FAMILY"/>
    <property type="match status" value="1"/>
</dbReference>
<dbReference type="KEGG" id="cheb:HH215_21220"/>
<dbReference type="EMBL" id="CP051680">
    <property type="protein sequence ID" value="QJD85450.1"/>
    <property type="molecule type" value="Genomic_DNA"/>
</dbReference>
<dbReference type="InterPro" id="IPR036390">
    <property type="entry name" value="WH_DNA-bd_sf"/>
</dbReference>
<evidence type="ECO:0000313" key="5">
    <source>
        <dbReference type="EMBL" id="QJD85450.1"/>
    </source>
</evidence>
<dbReference type="GO" id="GO:0003700">
    <property type="term" value="F:DNA-binding transcription factor activity"/>
    <property type="evidence" value="ECO:0007669"/>
    <property type="project" value="InterPro"/>
</dbReference>
<proteinExistence type="predicted"/>
<dbReference type="InterPro" id="IPR036388">
    <property type="entry name" value="WH-like_DNA-bd_sf"/>
</dbReference>
<name>A0A7Z2VM32_9BACL</name>
<dbReference type="RefSeq" id="WP_169281712.1">
    <property type="nucleotide sequence ID" value="NZ_CP051680.1"/>
</dbReference>
<keyword evidence="6" id="KW-1185">Reference proteome</keyword>
<accession>A0A7Z2VM32</accession>
<dbReference type="Pfam" id="PF01022">
    <property type="entry name" value="HTH_5"/>
    <property type="match status" value="1"/>
</dbReference>
<keyword evidence="3" id="KW-0804">Transcription</keyword>
<dbReference type="InterPro" id="IPR011991">
    <property type="entry name" value="ArsR-like_HTH"/>
</dbReference>
<evidence type="ECO:0000256" key="3">
    <source>
        <dbReference type="ARBA" id="ARBA00023163"/>
    </source>
</evidence>
<dbReference type="AlphaFoldDB" id="A0A7Z2VM32"/>
<sequence length="117" mass="13361">MDTTENGLLQVFEALANPHRLRIVASLREKRKYVSELAREINMSRPLLYMHLQRLETAGLVAGNLELSEDGKAMKYYELTEFDYRITPESITDAARKLNDRASSSLADGQISKEEEQ</sequence>
<evidence type="ECO:0000256" key="1">
    <source>
        <dbReference type="ARBA" id="ARBA00023015"/>
    </source>
</evidence>
<dbReference type="SMART" id="SM00418">
    <property type="entry name" value="HTH_ARSR"/>
    <property type="match status" value="1"/>
</dbReference>
<feature type="domain" description="HTH arsR-type" evidence="4">
    <location>
        <begin position="1"/>
        <end position="94"/>
    </location>
</feature>
<dbReference type="InterPro" id="IPR001845">
    <property type="entry name" value="HTH_ArsR_DNA-bd_dom"/>
</dbReference>